<feature type="transmembrane region" description="Helical" evidence="8">
    <location>
        <begin position="43"/>
        <end position="68"/>
    </location>
</feature>
<proteinExistence type="predicted"/>
<keyword evidence="3 8" id="KW-0812">Transmembrane</keyword>
<feature type="transmembrane region" description="Helical" evidence="8">
    <location>
        <begin position="407"/>
        <end position="433"/>
    </location>
</feature>
<dbReference type="PANTHER" id="PTHR11958">
    <property type="entry name" value="SODIUM/DICARBOXYLATE SYMPORTER-RELATED"/>
    <property type="match status" value="1"/>
</dbReference>
<feature type="transmembrane region" description="Helical" evidence="8">
    <location>
        <begin position="239"/>
        <end position="259"/>
    </location>
</feature>
<evidence type="ECO:0000256" key="1">
    <source>
        <dbReference type="ARBA" id="ARBA00004141"/>
    </source>
</evidence>
<dbReference type="Gene3D" id="1.10.3860.10">
    <property type="entry name" value="Sodium:dicarboxylate symporter"/>
    <property type="match status" value="1"/>
</dbReference>
<evidence type="ECO:0000256" key="3">
    <source>
        <dbReference type="ARBA" id="ARBA00022692"/>
    </source>
</evidence>
<dbReference type="PRINTS" id="PR00173">
    <property type="entry name" value="EDTRNSPORT"/>
</dbReference>
<dbReference type="AlphaFoldDB" id="A0A7W2M7K8"/>
<reference evidence="9 10" key="1">
    <citation type="submission" date="2020-07" db="EMBL/GenBank/DDBJ databases">
        <title>Bacterium isolated from marine sediment.</title>
        <authorList>
            <person name="Shang D."/>
        </authorList>
    </citation>
    <scope>NUCLEOTIDE SEQUENCE [LARGE SCALE GENOMIC DNA]</scope>
    <source>
        <strain evidence="9 10">F6074</strain>
    </source>
</reference>
<organism evidence="9 10">
    <name type="scientific">Gelidibacter maritimus</name>
    <dbReference type="NCBI Taxonomy" id="2761487"/>
    <lineage>
        <taxon>Bacteria</taxon>
        <taxon>Pseudomonadati</taxon>
        <taxon>Bacteroidota</taxon>
        <taxon>Flavobacteriia</taxon>
        <taxon>Flavobacteriales</taxon>
        <taxon>Flavobacteriaceae</taxon>
        <taxon>Gelidibacter</taxon>
    </lineage>
</organism>
<feature type="transmembrane region" description="Helical" evidence="8">
    <location>
        <begin position="12"/>
        <end position="37"/>
    </location>
</feature>
<keyword evidence="10" id="KW-1185">Reference proteome</keyword>
<evidence type="ECO:0000256" key="8">
    <source>
        <dbReference type="SAM" id="Phobius"/>
    </source>
</evidence>
<comment type="subcellular location">
    <subcellularLocation>
        <location evidence="1">Membrane</location>
        <topology evidence="1">Multi-pass membrane protein</topology>
    </subcellularLocation>
</comment>
<evidence type="ECO:0000313" key="9">
    <source>
        <dbReference type="EMBL" id="MBA6154170.1"/>
    </source>
</evidence>
<dbReference type="GO" id="GO:0015293">
    <property type="term" value="F:symporter activity"/>
    <property type="evidence" value="ECO:0007669"/>
    <property type="project" value="UniProtKB-KW"/>
</dbReference>
<evidence type="ECO:0000256" key="5">
    <source>
        <dbReference type="ARBA" id="ARBA00022989"/>
    </source>
</evidence>
<dbReference type="PANTHER" id="PTHR11958:SF63">
    <property type="entry name" value="AMINO ACID TRANSPORTER"/>
    <property type="match status" value="1"/>
</dbReference>
<dbReference type="RefSeq" id="WP_182206450.1">
    <property type="nucleotide sequence ID" value="NZ_JACGLT010000015.1"/>
</dbReference>
<dbReference type="GO" id="GO:1902475">
    <property type="term" value="P:L-alpha-amino acid transmembrane transport"/>
    <property type="evidence" value="ECO:0007669"/>
    <property type="project" value="UniProtKB-ARBA"/>
</dbReference>
<comment type="caution">
    <text evidence="9">The sequence shown here is derived from an EMBL/GenBank/DDBJ whole genome shotgun (WGS) entry which is preliminary data.</text>
</comment>
<keyword evidence="6 8" id="KW-0472">Membrane</keyword>
<feature type="transmembrane region" description="Helical" evidence="8">
    <location>
        <begin position="199"/>
        <end position="218"/>
    </location>
</feature>
<feature type="transmembrane region" description="Helical" evidence="8">
    <location>
        <begin position="80"/>
        <end position="99"/>
    </location>
</feature>
<protein>
    <submittedName>
        <fullName evidence="9">Dicarboxylate/amino acid:cation symporter</fullName>
    </submittedName>
</protein>
<gene>
    <name evidence="9" type="ORF">H3Z82_15700</name>
</gene>
<dbReference type="Proteomes" id="UP000541857">
    <property type="component" value="Unassembled WGS sequence"/>
</dbReference>
<keyword evidence="5 8" id="KW-1133">Transmembrane helix</keyword>
<accession>A0A7W2M7K8</accession>
<keyword evidence="4" id="KW-0769">Symport</keyword>
<dbReference type="SUPFAM" id="SSF118215">
    <property type="entry name" value="Proton glutamate symport protein"/>
    <property type="match status" value="1"/>
</dbReference>
<dbReference type="EMBL" id="JACGLT010000015">
    <property type="protein sequence ID" value="MBA6154170.1"/>
    <property type="molecule type" value="Genomic_DNA"/>
</dbReference>
<keyword evidence="2" id="KW-0813">Transport</keyword>
<dbReference type="PROSITE" id="PS00714">
    <property type="entry name" value="NA_DICARBOXYL_SYMP_2"/>
    <property type="match status" value="1"/>
</dbReference>
<name>A0A7W2M7K8_9FLAO</name>
<evidence type="ECO:0000256" key="2">
    <source>
        <dbReference type="ARBA" id="ARBA00022448"/>
    </source>
</evidence>
<dbReference type="Pfam" id="PF00375">
    <property type="entry name" value="SDF"/>
    <property type="match status" value="1"/>
</dbReference>
<sequence length="481" mass="52665">MKKLALHWKIVIGMVLGILWALLSSYMGWSAFTINWIDPFGTIFINLLKLIAVPLVLFSIIGGVANIGDPSSLGRMGGKTLLIYLLTTVLAISLGLVLVNTIKPGKLIDEQSRIDNRINYEIWASSEGHEIKDDINYLEDPEYFERAQEISELTKQDLKEVSVSDKIATADQRKETTPLQPLIDIVPDNFFYSLSNNGLMLQIIFFAIFFGVCLLFIPDEKSAPVLKLVDGINEVFLKMVDLVMQAAPFFVFALLAGVVSKMAGDDIGKVVEIFKGLSWYSLTVLSGLLIMIFITYPAILKSFVKKIPYVGFFKAMSPAQTLAFSTSSSAATLPVTMECVEQNLGVNKKISSFVLPIGATVNMDGTSLYQAVAVIFLAQLHMIDLTIGQQLTVVMTTTLASIGSAAVPSAGLVMLIIVLDSVGLNPAWIAIIFPVDRILDMFRTVVNVTGDATVCSIIADGENMLEYEDDKDPTETFDLKS</sequence>
<dbReference type="InterPro" id="IPR036458">
    <property type="entry name" value="Na:dicarbo_symporter_sf"/>
</dbReference>
<keyword evidence="7" id="KW-0325">Glycoprotein</keyword>
<dbReference type="InterPro" id="IPR018107">
    <property type="entry name" value="Na-dicarboxylate_symporter_CS"/>
</dbReference>
<evidence type="ECO:0000256" key="7">
    <source>
        <dbReference type="ARBA" id="ARBA00023180"/>
    </source>
</evidence>
<evidence type="ECO:0000313" key="10">
    <source>
        <dbReference type="Proteomes" id="UP000541857"/>
    </source>
</evidence>
<feature type="transmembrane region" description="Helical" evidence="8">
    <location>
        <begin position="279"/>
        <end position="299"/>
    </location>
</feature>
<evidence type="ECO:0000256" key="6">
    <source>
        <dbReference type="ARBA" id="ARBA00023136"/>
    </source>
</evidence>
<dbReference type="GO" id="GO:0016020">
    <property type="term" value="C:membrane"/>
    <property type="evidence" value="ECO:0007669"/>
    <property type="project" value="UniProtKB-SubCell"/>
</dbReference>
<dbReference type="InterPro" id="IPR050746">
    <property type="entry name" value="DAACS"/>
</dbReference>
<evidence type="ECO:0000256" key="4">
    <source>
        <dbReference type="ARBA" id="ARBA00022847"/>
    </source>
</evidence>
<dbReference type="InterPro" id="IPR001991">
    <property type="entry name" value="Na-dicarboxylate_symporter"/>
</dbReference>